<proteinExistence type="predicted"/>
<accession>A0A6J7VKG8</accession>
<evidence type="ECO:0000313" key="1">
    <source>
        <dbReference type="EMBL" id="CAB5079665.1"/>
    </source>
</evidence>
<sequence>MPETAKVVDYFRTVFPKIKVLYAEEGDYRIGKKPDRSKYVVPCIDERKLIKKGSKK</sequence>
<reference evidence="1" key="1">
    <citation type="submission" date="2020-05" db="EMBL/GenBank/DDBJ databases">
        <authorList>
            <person name="Chiriac C."/>
            <person name="Salcher M."/>
            <person name="Ghai R."/>
            <person name="Kavagutti S V."/>
        </authorList>
    </citation>
    <scope>NUCLEOTIDE SEQUENCE</scope>
</reference>
<protein>
    <submittedName>
        <fullName evidence="1">Uncharacterized protein</fullName>
    </submittedName>
</protein>
<name>A0A6J7VKG8_9CAUD</name>
<gene>
    <name evidence="1" type="ORF">UFOVP146_69</name>
</gene>
<organism evidence="1">
    <name type="scientific">uncultured Caudovirales phage</name>
    <dbReference type="NCBI Taxonomy" id="2100421"/>
    <lineage>
        <taxon>Viruses</taxon>
        <taxon>Duplodnaviria</taxon>
        <taxon>Heunggongvirae</taxon>
        <taxon>Uroviricota</taxon>
        <taxon>Caudoviricetes</taxon>
        <taxon>Peduoviridae</taxon>
        <taxon>Maltschvirus</taxon>
        <taxon>Maltschvirus maltsch</taxon>
    </lineage>
</organism>
<dbReference type="EMBL" id="LR798192">
    <property type="protein sequence ID" value="CAB5079665.1"/>
    <property type="molecule type" value="Genomic_DNA"/>
</dbReference>